<dbReference type="Gene3D" id="1.10.150.900">
    <property type="match status" value="1"/>
</dbReference>
<dbReference type="Proteomes" id="UP001575652">
    <property type="component" value="Unassembled WGS sequence"/>
</dbReference>
<sequence>MTQQTNEGAHGVPAGDEVVEICRDLIRFDTSNFGGNDSRGERGAAEYAAGLMSEGGLEPRIFESSPGRASVVARMEGTDPSLPALVVHGHLDVVPALKEDWSVDPFAADVKDGMIWGRGAVDMKDMDAMILAVQRQMHRDGTRPRRDLVFAFFADEEAGGDYGASWLVDRHPELFEGAAEAISEVGGFSSTVGGRRAYFLQTAEKGIAWLKLAAAGRAGHGSQINDDNAVTLLAEAVSRIGRHEWPLEYTKTTRAFLEGVSELTGVEFSEDDPAALLDQLGTVARFVGATLQNTSNPTVLKAGYKHNVIPGGAEALIDCRTLPGQDELVMRTLRELAGEGIDISTVHSDVALEVPFSGTLVDSMVGSLRSEDPDAVVLPYMLSGGTDNKSLSRLGITGYGFAPLRLPDDLDFTGMFHGVDERVPTESLQFGTRVLHRLLTTY</sequence>
<evidence type="ECO:0000256" key="3">
    <source>
        <dbReference type="ARBA" id="ARBA00022723"/>
    </source>
</evidence>
<dbReference type="Gene3D" id="3.40.630.10">
    <property type="entry name" value="Zn peptidases"/>
    <property type="match status" value="1"/>
</dbReference>
<dbReference type="Gene3D" id="3.30.70.360">
    <property type="match status" value="1"/>
</dbReference>
<dbReference type="InterPro" id="IPR011650">
    <property type="entry name" value="Peptidase_M20_dimer"/>
</dbReference>
<dbReference type="PIRSF" id="PIRSF036696">
    <property type="entry name" value="ACY-1"/>
    <property type="match status" value="1"/>
</dbReference>
<keyword evidence="4" id="KW-0378">Hydrolase</keyword>
<dbReference type="Pfam" id="PF07687">
    <property type="entry name" value="M20_dimer"/>
    <property type="match status" value="1"/>
</dbReference>
<dbReference type="RefSeq" id="WP_373971389.1">
    <property type="nucleotide sequence ID" value="NZ_JBHDLJ010000004.1"/>
</dbReference>
<comment type="caution">
    <text evidence="7">The sequence shown here is derived from an EMBL/GenBank/DDBJ whole genome shotgun (WGS) entry which is preliminary data.</text>
</comment>
<dbReference type="InterPro" id="IPR050072">
    <property type="entry name" value="Peptidase_M20A"/>
</dbReference>
<dbReference type="SUPFAM" id="SSF55031">
    <property type="entry name" value="Bacterial exopeptidase dimerisation domain"/>
    <property type="match status" value="1"/>
</dbReference>
<name>A0ABV4UPN0_9MICC</name>
<evidence type="ECO:0000313" key="7">
    <source>
        <dbReference type="EMBL" id="MFB0834217.1"/>
    </source>
</evidence>
<evidence type="ECO:0000256" key="1">
    <source>
        <dbReference type="ARBA" id="ARBA00001947"/>
    </source>
</evidence>
<keyword evidence="8" id="KW-1185">Reference proteome</keyword>
<dbReference type="InterPro" id="IPR002933">
    <property type="entry name" value="Peptidase_M20"/>
</dbReference>
<evidence type="ECO:0000313" key="8">
    <source>
        <dbReference type="Proteomes" id="UP001575652"/>
    </source>
</evidence>
<dbReference type="NCBIfam" id="NF005913">
    <property type="entry name" value="PRK07906.1"/>
    <property type="match status" value="1"/>
</dbReference>
<evidence type="ECO:0000259" key="6">
    <source>
        <dbReference type="Pfam" id="PF07687"/>
    </source>
</evidence>
<evidence type="ECO:0000256" key="4">
    <source>
        <dbReference type="ARBA" id="ARBA00022801"/>
    </source>
</evidence>
<dbReference type="PANTHER" id="PTHR43808:SF8">
    <property type="entry name" value="PEPTIDASE M20 DIMERISATION DOMAIN-CONTAINING PROTEIN"/>
    <property type="match status" value="1"/>
</dbReference>
<dbReference type="EMBL" id="JBHDLJ010000004">
    <property type="protein sequence ID" value="MFB0834217.1"/>
    <property type="molecule type" value="Genomic_DNA"/>
</dbReference>
<dbReference type="PANTHER" id="PTHR43808">
    <property type="entry name" value="ACETYLORNITHINE DEACETYLASE"/>
    <property type="match status" value="1"/>
</dbReference>
<protein>
    <submittedName>
        <fullName evidence="7">M20/M25/M40 family metallo-hydrolase</fullName>
    </submittedName>
</protein>
<dbReference type="InterPro" id="IPR036264">
    <property type="entry name" value="Bact_exopeptidase_dim_dom"/>
</dbReference>
<dbReference type="SUPFAM" id="SSF53187">
    <property type="entry name" value="Zn-dependent exopeptidases"/>
    <property type="match status" value="1"/>
</dbReference>
<keyword evidence="5" id="KW-0862">Zinc</keyword>
<dbReference type="Pfam" id="PF01546">
    <property type="entry name" value="Peptidase_M20"/>
    <property type="match status" value="1"/>
</dbReference>
<keyword evidence="3" id="KW-0479">Metal-binding</keyword>
<accession>A0ABV4UPN0</accession>
<feature type="domain" description="Peptidase M20 dimerisation" evidence="6">
    <location>
        <begin position="202"/>
        <end position="334"/>
    </location>
</feature>
<evidence type="ECO:0000256" key="5">
    <source>
        <dbReference type="ARBA" id="ARBA00022833"/>
    </source>
</evidence>
<organism evidence="7 8">
    <name type="scientific">Arthrobacter halodurans</name>
    <dbReference type="NCBI Taxonomy" id="516699"/>
    <lineage>
        <taxon>Bacteria</taxon>
        <taxon>Bacillati</taxon>
        <taxon>Actinomycetota</taxon>
        <taxon>Actinomycetes</taxon>
        <taxon>Micrococcales</taxon>
        <taxon>Micrococcaceae</taxon>
        <taxon>Arthrobacter</taxon>
    </lineage>
</organism>
<reference evidence="7 8" key="1">
    <citation type="submission" date="2024-09" db="EMBL/GenBank/DDBJ databases">
        <authorList>
            <person name="Salinas-Garcia M.A."/>
            <person name="Prieme A."/>
        </authorList>
    </citation>
    <scope>NUCLEOTIDE SEQUENCE [LARGE SCALE GENOMIC DNA]</scope>
    <source>
        <strain evidence="7 8">DSM 21081</strain>
    </source>
</reference>
<comment type="cofactor">
    <cofactor evidence="1">
        <name>Zn(2+)</name>
        <dbReference type="ChEBI" id="CHEBI:29105"/>
    </cofactor>
</comment>
<proteinExistence type="inferred from homology"/>
<comment type="similarity">
    <text evidence="2">Belongs to the peptidase M20A family.</text>
</comment>
<evidence type="ECO:0000256" key="2">
    <source>
        <dbReference type="ARBA" id="ARBA00006247"/>
    </source>
</evidence>
<gene>
    <name evidence="7" type="ORF">ACETWP_06415</name>
</gene>